<dbReference type="InterPro" id="IPR027353">
    <property type="entry name" value="NET_dom"/>
</dbReference>
<dbReference type="PROSITE" id="PS51525">
    <property type="entry name" value="NET"/>
    <property type="match status" value="1"/>
</dbReference>
<dbReference type="Pfam" id="PF17035">
    <property type="entry name" value="BET"/>
    <property type="match status" value="1"/>
</dbReference>
<dbReference type="AlphaFoldDB" id="A0A5J4Z4X0"/>
<feature type="region of interest" description="Disordered" evidence="5">
    <location>
        <begin position="383"/>
        <end position="471"/>
    </location>
</feature>
<dbReference type="OMA" id="KEWEMAT"/>
<evidence type="ECO:0000259" key="6">
    <source>
        <dbReference type="PROSITE" id="PS50014"/>
    </source>
</evidence>
<comment type="caution">
    <text evidence="8">The sequence shown here is derived from an EMBL/GenBank/DDBJ whole genome shotgun (WGS) entry which is preliminary data.</text>
</comment>
<feature type="domain" description="NET" evidence="7">
    <location>
        <begin position="504"/>
        <end position="586"/>
    </location>
</feature>
<feature type="region of interest" description="Disordered" evidence="5">
    <location>
        <begin position="618"/>
        <end position="648"/>
    </location>
</feature>
<evidence type="ECO:0000256" key="1">
    <source>
        <dbReference type="ARBA" id="ARBA00023015"/>
    </source>
</evidence>
<feature type="compositionally biased region" description="Polar residues" evidence="5">
    <location>
        <begin position="97"/>
        <end position="106"/>
    </location>
</feature>
<proteinExistence type="predicted"/>
<dbReference type="InterPro" id="IPR036427">
    <property type="entry name" value="Bromodomain-like_sf"/>
</dbReference>
<dbReference type="Gene3D" id="1.20.1270.220">
    <property type="match status" value="1"/>
</dbReference>
<feature type="region of interest" description="Disordered" evidence="5">
    <location>
        <begin position="169"/>
        <end position="229"/>
    </location>
</feature>
<dbReference type="Gene3D" id="1.20.920.10">
    <property type="entry name" value="Bromodomain-like"/>
    <property type="match status" value="1"/>
</dbReference>
<dbReference type="PANTHER" id="PTHR45926">
    <property type="entry name" value="OSJNBA0053K19.4 PROTEIN"/>
    <property type="match status" value="1"/>
</dbReference>
<feature type="compositionally biased region" description="Polar residues" evidence="5">
    <location>
        <begin position="136"/>
        <end position="145"/>
    </location>
</feature>
<dbReference type="Pfam" id="PF00439">
    <property type="entry name" value="Bromodomain"/>
    <property type="match status" value="1"/>
</dbReference>
<evidence type="ECO:0000256" key="4">
    <source>
        <dbReference type="PROSITE-ProRule" id="PRU00035"/>
    </source>
</evidence>
<evidence type="ECO:0000256" key="5">
    <source>
        <dbReference type="SAM" id="MobiDB-lite"/>
    </source>
</evidence>
<gene>
    <name evidence="8" type="ORF">FVE85_5797</name>
</gene>
<keyword evidence="2 4" id="KW-0103">Bromodomain</keyword>
<dbReference type="SMART" id="SM00297">
    <property type="entry name" value="BROMO"/>
    <property type="match status" value="1"/>
</dbReference>
<dbReference type="EMBL" id="VRMN01000001">
    <property type="protein sequence ID" value="KAA8498212.1"/>
    <property type="molecule type" value="Genomic_DNA"/>
</dbReference>
<evidence type="ECO:0000313" key="9">
    <source>
        <dbReference type="Proteomes" id="UP000324585"/>
    </source>
</evidence>
<feature type="compositionally biased region" description="Polar residues" evidence="5">
    <location>
        <begin position="419"/>
        <end position="441"/>
    </location>
</feature>
<dbReference type="PRINTS" id="PR00503">
    <property type="entry name" value="BROMODOMAIN"/>
</dbReference>
<feature type="compositionally biased region" description="Low complexity" evidence="5">
    <location>
        <begin position="27"/>
        <end position="43"/>
    </location>
</feature>
<feature type="compositionally biased region" description="Low complexity" evidence="5">
    <location>
        <begin position="634"/>
        <end position="648"/>
    </location>
</feature>
<evidence type="ECO:0000313" key="8">
    <source>
        <dbReference type="EMBL" id="KAA8498212.1"/>
    </source>
</evidence>
<evidence type="ECO:0000256" key="3">
    <source>
        <dbReference type="ARBA" id="ARBA00023163"/>
    </source>
</evidence>
<sequence length="648" mass="69344">MVDCIGAMMPGEYRSVMNKVEQVAASAGRAPAAPVVPTSSAAPGVDADTAGTPRGNGATQQPLDKTPVVAELLTGDELATKLVPPAQNMAGAENSPEEPSNSQNGGSALAGSKRGCPETAADAPDSKPEEQPQPLPTNDTHQSPQDMMEKKRKLLEQLRMVEQQQALLQVKRTSVSPSSAPVRSAGSEAGAATEDGEARSRRERRARQPSIHVRPYPGETGSPGAAAGASGVTAGSFYGSGKPNVPYASSKRFQFCMKLLKDFHKLKDAAPFRAPVSELWPLESIPGYFDVVLKPMDFRTIGEKLYSGEYTRPGSNPPVFDAGRFSFDFRLVFRNAMAYNKPEDKFHVDAKNLLEKFEARLAELPAVDIDGAVASGGGADGLLRSASPTASRQQSRAKKSKSSGGSVPRPRGFADSLTAGANRTGSGSRTHSESYGRTTGNGKVAKRAGVADGVEMSRKSKGSRNSMEEEYAGLSLKEAVKKLAELNRRRLNLVSDHPMTAEALRGSTLYHLPMSVNEKLKLRDNIQRLGDDHLVELLNIVKRRQGSQVVLEDGEVELELDAYSTNTLREMEAFVNSSLHKKKVGARVANAVSAEELDARIRCLGAVVERLRSCDSAARSDSMLRRAENVDPYASDSSASDSSGSDSE</sequence>
<dbReference type="PROSITE" id="PS50014">
    <property type="entry name" value="BROMODOMAIN_2"/>
    <property type="match status" value="1"/>
</dbReference>
<organism evidence="8 9">
    <name type="scientific">Porphyridium purpureum</name>
    <name type="common">Red alga</name>
    <name type="synonym">Porphyridium cruentum</name>
    <dbReference type="NCBI Taxonomy" id="35688"/>
    <lineage>
        <taxon>Eukaryota</taxon>
        <taxon>Rhodophyta</taxon>
        <taxon>Bangiophyceae</taxon>
        <taxon>Porphyridiales</taxon>
        <taxon>Porphyridiaceae</taxon>
        <taxon>Porphyridium</taxon>
    </lineage>
</organism>
<evidence type="ECO:0000256" key="2">
    <source>
        <dbReference type="ARBA" id="ARBA00023117"/>
    </source>
</evidence>
<keyword evidence="9" id="KW-1185">Reference proteome</keyword>
<feature type="region of interest" description="Disordered" evidence="5">
    <location>
        <begin position="27"/>
        <end position="66"/>
    </location>
</feature>
<protein>
    <submittedName>
        <fullName evidence="8">Transcription factor GTE10</fullName>
    </submittedName>
</protein>
<feature type="domain" description="Bromo" evidence="6">
    <location>
        <begin position="264"/>
        <end position="347"/>
    </location>
</feature>
<accession>A0A5J4Z4X0</accession>
<keyword evidence="1" id="KW-0805">Transcription regulation</keyword>
<feature type="compositionally biased region" description="Low complexity" evidence="5">
    <location>
        <begin position="174"/>
        <end position="187"/>
    </location>
</feature>
<dbReference type="InterPro" id="IPR001487">
    <property type="entry name" value="Bromodomain"/>
</dbReference>
<feature type="region of interest" description="Disordered" evidence="5">
    <location>
        <begin position="88"/>
        <end position="148"/>
    </location>
</feature>
<dbReference type="InterPro" id="IPR038336">
    <property type="entry name" value="NET_sf"/>
</dbReference>
<keyword evidence="3" id="KW-0804">Transcription</keyword>
<evidence type="ECO:0000259" key="7">
    <source>
        <dbReference type="PROSITE" id="PS51525"/>
    </source>
</evidence>
<dbReference type="Proteomes" id="UP000324585">
    <property type="component" value="Unassembled WGS sequence"/>
</dbReference>
<name>A0A5J4Z4X0_PORPP</name>
<reference evidence="9" key="1">
    <citation type="journal article" date="2019" name="Nat. Commun.">
        <title>Expansion of phycobilisome linker gene families in mesophilic red algae.</title>
        <authorList>
            <person name="Lee J."/>
            <person name="Kim D."/>
            <person name="Bhattacharya D."/>
            <person name="Yoon H.S."/>
        </authorList>
    </citation>
    <scope>NUCLEOTIDE SEQUENCE [LARGE SCALE GENOMIC DNA]</scope>
    <source>
        <strain evidence="9">CCMP 1328</strain>
    </source>
</reference>
<dbReference type="SUPFAM" id="SSF47370">
    <property type="entry name" value="Bromodomain"/>
    <property type="match status" value="1"/>
</dbReference>
<dbReference type="OrthoDB" id="6110at2759"/>